<dbReference type="InterPro" id="IPR002656">
    <property type="entry name" value="Acyl_transf_3_dom"/>
</dbReference>
<proteinExistence type="predicted"/>
<dbReference type="GO" id="GO:0016747">
    <property type="term" value="F:acyltransferase activity, transferring groups other than amino-acyl groups"/>
    <property type="evidence" value="ECO:0007669"/>
    <property type="project" value="InterPro"/>
</dbReference>
<feature type="transmembrane region" description="Helical" evidence="1">
    <location>
        <begin position="5"/>
        <end position="24"/>
    </location>
</feature>
<keyword evidence="1" id="KW-0812">Transmembrane</keyword>
<feature type="transmembrane region" description="Helical" evidence="1">
    <location>
        <begin position="36"/>
        <end position="59"/>
    </location>
</feature>
<accession>A0AAX1WNL6</accession>
<reference evidence="3 4" key="1">
    <citation type="submission" date="2018-10" db="EMBL/GenBank/DDBJ databases">
        <authorList>
            <person name="Vanduin D."/>
            <person name="Fouts D."/>
            <person name="Wright M."/>
            <person name="Sutton G."/>
            <person name="Nguyen K."/>
            <person name="Kreiswirth B."/>
            <person name="Chen L."/>
            <person name="Rojas L."/>
            <person name="Hujer A."/>
            <person name="Hujer K."/>
            <person name="Bonomo R."/>
            <person name="Adams M."/>
        </authorList>
    </citation>
    <scope>NUCLEOTIDE SEQUENCE [LARGE SCALE GENOMIC DNA]</scope>
    <source>
        <strain evidence="3 4">CRK0054</strain>
    </source>
</reference>
<dbReference type="AlphaFoldDB" id="A0AAX1WNL6"/>
<dbReference type="InterPro" id="IPR050879">
    <property type="entry name" value="Acyltransferase_3"/>
</dbReference>
<dbReference type="GO" id="GO:0016020">
    <property type="term" value="C:membrane"/>
    <property type="evidence" value="ECO:0007669"/>
    <property type="project" value="TreeGrafter"/>
</dbReference>
<evidence type="ECO:0000313" key="4">
    <source>
        <dbReference type="Proteomes" id="UP000286098"/>
    </source>
</evidence>
<keyword evidence="1" id="KW-0472">Membrane</keyword>
<comment type="caution">
    <text evidence="3">The sequence shown here is derived from an EMBL/GenBank/DDBJ whole genome shotgun (WGS) entry which is preliminary data.</text>
</comment>
<protein>
    <recommendedName>
        <fullName evidence="2">Acyltransferase 3 domain-containing protein</fullName>
    </recommendedName>
</protein>
<gene>
    <name evidence="3" type="ORF">B9059_005865</name>
</gene>
<dbReference type="EMBL" id="NEYZ02000031">
    <property type="protein sequence ID" value="RNT45559.1"/>
    <property type="molecule type" value="Genomic_DNA"/>
</dbReference>
<dbReference type="Pfam" id="PF01757">
    <property type="entry name" value="Acyl_transf_3"/>
    <property type="match status" value="1"/>
</dbReference>
<sequence>MKDKLISLNVLRGVAAMLVVLYHMEVLQVSFITRLFTWGWIGVDIFFVLSGLFIGISVIKSKP</sequence>
<dbReference type="PANTHER" id="PTHR23028:SF131">
    <property type="entry name" value="BLR2367 PROTEIN"/>
    <property type="match status" value="1"/>
</dbReference>
<evidence type="ECO:0000256" key="1">
    <source>
        <dbReference type="SAM" id="Phobius"/>
    </source>
</evidence>
<dbReference type="GO" id="GO:0000271">
    <property type="term" value="P:polysaccharide biosynthetic process"/>
    <property type="evidence" value="ECO:0007669"/>
    <property type="project" value="TreeGrafter"/>
</dbReference>
<organism evidence="3 4">
    <name type="scientific">Enterobacter roggenkampii</name>
    <dbReference type="NCBI Taxonomy" id="1812935"/>
    <lineage>
        <taxon>Bacteria</taxon>
        <taxon>Pseudomonadati</taxon>
        <taxon>Pseudomonadota</taxon>
        <taxon>Gammaproteobacteria</taxon>
        <taxon>Enterobacterales</taxon>
        <taxon>Enterobacteriaceae</taxon>
        <taxon>Enterobacter</taxon>
        <taxon>Enterobacter cloacae complex</taxon>
    </lineage>
</organism>
<evidence type="ECO:0000259" key="2">
    <source>
        <dbReference type="Pfam" id="PF01757"/>
    </source>
</evidence>
<feature type="domain" description="Acyltransferase 3" evidence="2">
    <location>
        <begin position="6"/>
        <end position="55"/>
    </location>
</feature>
<dbReference type="Proteomes" id="UP000286098">
    <property type="component" value="Unassembled WGS sequence"/>
</dbReference>
<keyword evidence="1" id="KW-1133">Transmembrane helix</keyword>
<name>A0AAX1WNL6_9ENTR</name>
<evidence type="ECO:0000313" key="3">
    <source>
        <dbReference type="EMBL" id="RNT45559.1"/>
    </source>
</evidence>
<dbReference type="PANTHER" id="PTHR23028">
    <property type="entry name" value="ACETYLTRANSFERASE"/>
    <property type="match status" value="1"/>
</dbReference>